<evidence type="ECO:0000256" key="5">
    <source>
        <dbReference type="ARBA" id="ARBA00023136"/>
    </source>
</evidence>
<dbReference type="Proteomes" id="UP000094801">
    <property type="component" value="Unassembled WGS sequence"/>
</dbReference>
<keyword evidence="3 7" id="KW-0812">Transmembrane</keyword>
<dbReference type="InterPro" id="IPR051584">
    <property type="entry name" value="GPCR-associated_LMBR1"/>
</dbReference>
<protein>
    <submittedName>
        <fullName evidence="8">Uncharacterized protein</fullName>
    </submittedName>
</protein>
<feature type="compositionally biased region" description="Polar residues" evidence="6">
    <location>
        <begin position="362"/>
        <end position="376"/>
    </location>
</feature>
<dbReference type="AlphaFoldDB" id="A0A1E4T4H4"/>
<keyword evidence="4 7" id="KW-1133">Transmembrane helix</keyword>
<feature type="compositionally biased region" description="Polar residues" evidence="6">
    <location>
        <begin position="343"/>
        <end position="355"/>
    </location>
</feature>
<dbReference type="EMBL" id="KV453849">
    <property type="protein sequence ID" value="ODV86667.1"/>
    <property type="molecule type" value="Genomic_DNA"/>
</dbReference>
<accession>A0A1E4T4H4</accession>
<evidence type="ECO:0000256" key="4">
    <source>
        <dbReference type="ARBA" id="ARBA00022989"/>
    </source>
</evidence>
<evidence type="ECO:0000256" key="2">
    <source>
        <dbReference type="ARBA" id="ARBA00010487"/>
    </source>
</evidence>
<feature type="transmembrane region" description="Helical" evidence="7">
    <location>
        <begin position="157"/>
        <end position="177"/>
    </location>
</feature>
<feature type="transmembrane region" description="Helical" evidence="7">
    <location>
        <begin position="294"/>
        <end position="312"/>
    </location>
</feature>
<reference evidence="9" key="1">
    <citation type="submission" date="2016-04" db="EMBL/GenBank/DDBJ databases">
        <title>Comparative genomics of biotechnologically important yeasts.</title>
        <authorList>
            <consortium name="DOE Joint Genome Institute"/>
            <person name="Riley R."/>
            <person name="Haridas S."/>
            <person name="Wolfe K.H."/>
            <person name="Lopes M.R."/>
            <person name="Hittinger C.T."/>
            <person name="Goker M."/>
            <person name="Salamov A."/>
            <person name="Wisecaver J."/>
            <person name="Long T.M."/>
            <person name="Aerts A.L."/>
            <person name="Barry K."/>
            <person name="Choi C."/>
            <person name="Clum A."/>
            <person name="Coughlan A.Y."/>
            <person name="Deshpande S."/>
            <person name="Douglass A.P."/>
            <person name="Hanson S.J."/>
            <person name="Klenk H.-P."/>
            <person name="Labutti K."/>
            <person name="Lapidus A."/>
            <person name="Lindquist E."/>
            <person name="Lipzen A."/>
            <person name="Meier-Kolthoff J.P."/>
            <person name="Ohm R.A."/>
            <person name="Otillar R.P."/>
            <person name="Pangilinan J."/>
            <person name="Peng Y."/>
            <person name="Rokas A."/>
            <person name="Rosa C.A."/>
            <person name="Scheuner C."/>
            <person name="Sibirny A.A."/>
            <person name="Slot J.C."/>
            <person name="Stielow J.B."/>
            <person name="Sun H."/>
            <person name="Kurtzman C.P."/>
            <person name="Blackwell M."/>
            <person name="Grigoriev I.V."/>
            <person name="Jeffries T.W."/>
        </authorList>
    </citation>
    <scope>NUCLEOTIDE SEQUENCE [LARGE SCALE GENOMIC DNA]</scope>
    <source>
        <strain evidence="9">NRRL YB-2248</strain>
    </source>
</reference>
<sequence>MVNGIWINQYLTLPSYKEKLDDTRFELKELCGRLKSLNDLDYGLEYRDWIIKLNGQIPLEFNDLTYHAVERFTIEEINNKLLNKLSIKLKHLKWDYNHHDINFKHEIEKIVLLEDKLNAQLIGELNLRLANYPIIFIKNPRINYIISQYVQPIMGKILAFILICLSIIILESETFHGLKFSLIKLIIKGMTFKFNEIYLQIFTISFIFLTYMLICAMISLSKVKIFNIYHIESNQSSNPVSTIFFISYACRLTIPLSYNFLMLLDSSFTKNSQFQAFLGNSIELIPIGNFLNDLLPRLLLIPILLTYFNIFGKLRNWLQGIFLFDYIFNELEFEDERDTLETTNDLETGGSSSIDLTGGGSNLSRTSSDSGISLNTTTNSFDTDNRLLRDDDIMLIDEDEDEDERLVL</sequence>
<dbReference type="Pfam" id="PF04791">
    <property type="entry name" value="LMBR1"/>
    <property type="match status" value="1"/>
</dbReference>
<feature type="transmembrane region" description="Helical" evidence="7">
    <location>
        <begin position="240"/>
        <end position="261"/>
    </location>
</feature>
<organism evidence="8 9">
    <name type="scientific">[Candida] arabinofermentans NRRL YB-2248</name>
    <dbReference type="NCBI Taxonomy" id="983967"/>
    <lineage>
        <taxon>Eukaryota</taxon>
        <taxon>Fungi</taxon>
        <taxon>Dikarya</taxon>
        <taxon>Ascomycota</taxon>
        <taxon>Saccharomycotina</taxon>
        <taxon>Pichiomycetes</taxon>
        <taxon>Pichiales</taxon>
        <taxon>Pichiaceae</taxon>
        <taxon>Ogataea</taxon>
        <taxon>Ogataea/Candida clade</taxon>
    </lineage>
</organism>
<evidence type="ECO:0000313" key="9">
    <source>
        <dbReference type="Proteomes" id="UP000094801"/>
    </source>
</evidence>
<keyword evidence="9" id="KW-1185">Reference proteome</keyword>
<dbReference type="STRING" id="983967.A0A1E4T4H4"/>
<gene>
    <name evidence="8" type="ORF">CANARDRAFT_174735</name>
</gene>
<evidence type="ECO:0000256" key="3">
    <source>
        <dbReference type="ARBA" id="ARBA00022692"/>
    </source>
</evidence>
<comment type="subcellular location">
    <subcellularLocation>
        <location evidence="1">Membrane</location>
        <topology evidence="1">Multi-pass membrane protein</topology>
    </subcellularLocation>
</comment>
<evidence type="ECO:0000256" key="1">
    <source>
        <dbReference type="ARBA" id="ARBA00004141"/>
    </source>
</evidence>
<feature type="region of interest" description="Disordered" evidence="6">
    <location>
        <begin position="343"/>
        <end position="376"/>
    </location>
</feature>
<dbReference type="PANTHER" id="PTHR21355">
    <property type="entry name" value="G-PROTEIN COUPLED RECEPTOR-ASSOCIATED PROTEIN LMBRD2"/>
    <property type="match status" value="1"/>
</dbReference>
<evidence type="ECO:0000313" key="8">
    <source>
        <dbReference type="EMBL" id="ODV86667.1"/>
    </source>
</evidence>
<dbReference type="InterPro" id="IPR006876">
    <property type="entry name" value="LMBR1-like_membr_prot"/>
</dbReference>
<evidence type="ECO:0000256" key="7">
    <source>
        <dbReference type="SAM" id="Phobius"/>
    </source>
</evidence>
<name>A0A1E4T4H4_9ASCO</name>
<evidence type="ECO:0000256" key="6">
    <source>
        <dbReference type="SAM" id="MobiDB-lite"/>
    </source>
</evidence>
<feature type="transmembrane region" description="Helical" evidence="7">
    <location>
        <begin position="197"/>
        <end position="220"/>
    </location>
</feature>
<keyword evidence="5 7" id="KW-0472">Membrane</keyword>
<dbReference type="GO" id="GO:0016020">
    <property type="term" value="C:membrane"/>
    <property type="evidence" value="ECO:0007669"/>
    <property type="project" value="UniProtKB-SubCell"/>
</dbReference>
<comment type="similarity">
    <text evidence="2">Belongs to the LIMR family.</text>
</comment>
<dbReference type="OrthoDB" id="203099at2759"/>
<proteinExistence type="inferred from homology"/>
<dbReference type="PANTHER" id="PTHR21355:SF0">
    <property type="entry name" value="G-PROTEIN COUPLED RECEPTOR-ASSOCIATED PROTEIN LMBRD2"/>
    <property type="match status" value="1"/>
</dbReference>